<reference evidence="1 2" key="1">
    <citation type="submission" date="2016-10" db="EMBL/GenBank/DDBJ databases">
        <authorList>
            <person name="de Groot N.N."/>
        </authorList>
    </citation>
    <scope>NUCLEOTIDE SEQUENCE [LARGE SCALE GENOMIC DNA]</scope>
    <source>
        <strain evidence="1 2">Nl14</strain>
    </source>
</reference>
<proteinExistence type="predicted"/>
<evidence type="ECO:0000313" key="1">
    <source>
        <dbReference type="EMBL" id="SFU55820.1"/>
    </source>
</evidence>
<dbReference type="AlphaFoldDB" id="A0A1I7H577"/>
<name>A0A1I7H577_9PROT</name>
<dbReference type="Proteomes" id="UP000182649">
    <property type="component" value="Unassembled WGS sequence"/>
</dbReference>
<sequence length="232" mass="25915">MIASMTPTGQWLKNLQEEYRSFIRESPLYTSIAAASSAADLQWIRQLYYLSSDFTAAVALRYGSCQDSRFRDAFGEHAAEEVTHPADLAEWMREFEFLAAGEEPTSVSPTLETLALGSYLIRVVTRDPIPHQLLTLNLLAEGTACDFYWAVNPKLAELGLTPKGYWAVHAKADMRHEILGLDLIPQCAPDSPCGRSYAHALRTTASFFRLVFDSWSGSQLEKFKVSIPEAET</sequence>
<dbReference type="Gene3D" id="1.20.910.10">
    <property type="entry name" value="Heme oxygenase-like"/>
    <property type="match status" value="1"/>
</dbReference>
<evidence type="ECO:0000313" key="2">
    <source>
        <dbReference type="Proteomes" id="UP000182649"/>
    </source>
</evidence>
<dbReference type="EMBL" id="FPBZ01000007">
    <property type="protein sequence ID" value="SFU55820.1"/>
    <property type="molecule type" value="Genomic_DNA"/>
</dbReference>
<dbReference type="RefSeq" id="WP_081363543.1">
    <property type="nucleotide sequence ID" value="NZ_FPBZ01000007.1"/>
</dbReference>
<dbReference type="OrthoDB" id="8211913at2"/>
<accession>A0A1I7H577</accession>
<dbReference type="InterPro" id="IPR016084">
    <property type="entry name" value="Haem_Oase-like_multi-hlx"/>
</dbReference>
<organism evidence="1 2">
    <name type="scientific">Nitrosospira multiformis</name>
    <dbReference type="NCBI Taxonomy" id="1231"/>
    <lineage>
        <taxon>Bacteria</taxon>
        <taxon>Pseudomonadati</taxon>
        <taxon>Pseudomonadota</taxon>
        <taxon>Betaproteobacteria</taxon>
        <taxon>Nitrosomonadales</taxon>
        <taxon>Nitrosomonadaceae</taxon>
        <taxon>Nitrosospira</taxon>
    </lineage>
</organism>
<dbReference type="Pfam" id="PF14518">
    <property type="entry name" value="Haem_oxygenas_2"/>
    <property type="match status" value="1"/>
</dbReference>
<dbReference type="SUPFAM" id="SSF48613">
    <property type="entry name" value="Heme oxygenase-like"/>
    <property type="match status" value="1"/>
</dbReference>
<gene>
    <name evidence="1" type="ORF">SAMN05216417_10723</name>
</gene>
<protein>
    <submittedName>
        <fullName evidence="1">Iron-containing redox enzyme</fullName>
    </submittedName>
</protein>